<feature type="region of interest" description="Disordered" evidence="1">
    <location>
        <begin position="39"/>
        <end position="83"/>
    </location>
</feature>
<name>A8X3H6_CAEBR</name>
<organism evidence="3 4">
    <name type="scientific">Caenorhabditis briggsae</name>
    <dbReference type="NCBI Taxonomy" id="6238"/>
    <lineage>
        <taxon>Eukaryota</taxon>
        <taxon>Metazoa</taxon>
        <taxon>Ecdysozoa</taxon>
        <taxon>Nematoda</taxon>
        <taxon>Chromadorea</taxon>
        <taxon>Rhabditida</taxon>
        <taxon>Rhabditina</taxon>
        <taxon>Rhabditomorpha</taxon>
        <taxon>Rhabditoidea</taxon>
        <taxon>Rhabditidae</taxon>
        <taxon>Peloderinae</taxon>
        <taxon>Caenorhabditis</taxon>
    </lineage>
</organism>
<feature type="region of interest" description="Disordered" evidence="1">
    <location>
        <begin position="129"/>
        <end position="199"/>
    </location>
</feature>
<accession>A8X3H6</accession>
<dbReference type="RefSeq" id="XP_002632299.1">
    <property type="nucleotide sequence ID" value="XM_002632253.1"/>
</dbReference>
<dbReference type="OMA" id="VCRLCCI"/>
<dbReference type="CTD" id="8574296"/>
<feature type="compositionally biased region" description="Low complexity" evidence="1">
    <location>
        <begin position="39"/>
        <end position="66"/>
    </location>
</feature>
<feature type="signal peptide" evidence="2">
    <location>
        <begin position="1"/>
        <end position="20"/>
    </location>
</feature>
<evidence type="ECO:0000313" key="4">
    <source>
        <dbReference type="Proteomes" id="UP000008549"/>
    </source>
</evidence>
<keyword evidence="2" id="KW-0732">Signal</keyword>
<feature type="compositionally biased region" description="Low complexity" evidence="1">
    <location>
        <begin position="164"/>
        <end position="180"/>
    </location>
</feature>
<reference evidence="3 4" key="2">
    <citation type="journal article" date="2011" name="PLoS Genet.">
        <title>Caenorhabditis briggsae recombinant inbred line genotypes reveal inter-strain incompatibility and the evolution of recombination.</title>
        <authorList>
            <person name="Ross J.A."/>
            <person name="Koboldt D.C."/>
            <person name="Staisch J.E."/>
            <person name="Chamberlin H.M."/>
            <person name="Gupta B.P."/>
            <person name="Miller R.D."/>
            <person name="Baird S.E."/>
            <person name="Haag E.S."/>
        </authorList>
    </citation>
    <scope>NUCLEOTIDE SEQUENCE [LARGE SCALE GENOMIC DNA]</scope>
    <source>
        <strain evidence="3 4">AF16</strain>
    </source>
</reference>
<gene>
    <name evidence="3 5" type="ORF">CBG07200</name>
    <name evidence="3" type="ORF">CBG_07200</name>
</gene>
<evidence type="ECO:0000313" key="3">
    <source>
        <dbReference type="EMBL" id="CAP27186.1"/>
    </source>
</evidence>
<feature type="compositionally biased region" description="Pro residues" evidence="1">
    <location>
        <begin position="150"/>
        <end position="163"/>
    </location>
</feature>
<feature type="compositionally biased region" description="Polar residues" evidence="1">
    <location>
        <begin position="133"/>
        <end position="146"/>
    </location>
</feature>
<reference evidence="3 4" key="1">
    <citation type="journal article" date="2003" name="PLoS Biol.">
        <title>The genome sequence of Caenorhabditis briggsae: a platform for comparative genomics.</title>
        <authorList>
            <person name="Stein L.D."/>
            <person name="Bao Z."/>
            <person name="Blasiar D."/>
            <person name="Blumenthal T."/>
            <person name="Brent M.R."/>
            <person name="Chen N."/>
            <person name="Chinwalla A."/>
            <person name="Clarke L."/>
            <person name="Clee C."/>
            <person name="Coghlan A."/>
            <person name="Coulson A."/>
            <person name="D'Eustachio P."/>
            <person name="Fitch D.H."/>
            <person name="Fulton L.A."/>
            <person name="Fulton R.E."/>
            <person name="Griffiths-Jones S."/>
            <person name="Harris T.W."/>
            <person name="Hillier L.W."/>
            <person name="Kamath R."/>
            <person name="Kuwabara P.E."/>
            <person name="Mardis E.R."/>
            <person name="Marra M.A."/>
            <person name="Miner T.L."/>
            <person name="Minx P."/>
            <person name="Mullikin J.C."/>
            <person name="Plumb R.W."/>
            <person name="Rogers J."/>
            <person name="Schein J.E."/>
            <person name="Sohrmann M."/>
            <person name="Spieth J."/>
            <person name="Stajich J.E."/>
            <person name="Wei C."/>
            <person name="Willey D."/>
            <person name="Wilson R.K."/>
            <person name="Durbin R."/>
            <person name="Waterston R.H."/>
        </authorList>
    </citation>
    <scope>NUCLEOTIDE SEQUENCE [LARGE SCALE GENOMIC DNA]</scope>
    <source>
        <strain evidence="3 4">AF16</strain>
    </source>
</reference>
<dbReference type="Proteomes" id="UP000008549">
    <property type="component" value="Unassembled WGS sequence"/>
</dbReference>
<sequence>MLLHPTIFLIGCSLASFISPQYVNSYGYGYAVNDLDGSGNGNNNQNSNSVNSNSVNLNSGNSNSGNPDPAPKGGNSRISGYVTGNNGQTGGQILRLGPNGKLLITNCNVCRLCCIGKNVTYEIENLTDRRDNNVNGGSTTPNQPEQYATAPPPTTVPPPPPCVPTTTTETPTTTTTSTTTPRPPCIYTAPPTQPTQPTLPTTRKSVPLIFFFQISPKFPFSPQFSMFFPSLICSSVPPPPATYPTIPTNGYATSPTPSGYPTAPPPTQTTVIPGYPVPEWPTTAQPITTTTPQGGEVPPGPNGKCCYIDLRTIQAIVSCGAFGGSQKGCCSKSCSSSSQSNSQIQRQIQINFQLLSRYFGQIPTRISCTDAVRFGIVESREIDGVCPPQYSPFPTVELPTVRPDGEQPTTVTPPGQVVIPTNGPSDAYVKPPTSSVAAASLLTVVLATVLCL</sequence>
<dbReference type="GeneID" id="8574296"/>
<dbReference type="STRING" id="6238.A8X3H6"/>
<feature type="chain" id="PRO_5002732533" evidence="2">
    <location>
        <begin position="21"/>
        <end position="452"/>
    </location>
</feature>
<proteinExistence type="predicted"/>
<dbReference type="WormBase" id="CBG07200a">
    <property type="protein sequence ID" value="CBP41880"/>
    <property type="gene ID" value="WBGene00029333"/>
</dbReference>
<keyword evidence="4" id="KW-1185">Reference proteome</keyword>
<evidence type="ECO:0000313" key="5">
    <source>
        <dbReference type="WormBase" id="CBG07200a"/>
    </source>
</evidence>
<dbReference type="InParanoid" id="A8X3H6"/>
<evidence type="ECO:0000256" key="1">
    <source>
        <dbReference type="SAM" id="MobiDB-lite"/>
    </source>
</evidence>
<dbReference type="KEGG" id="cbr:CBG_07200"/>
<dbReference type="FunCoup" id="A8X3H6">
    <property type="interactions" value="1365"/>
</dbReference>
<dbReference type="EMBL" id="HE600957">
    <property type="protein sequence ID" value="CAP27186.1"/>
    <property type="molecule type" value="Genomic_DNA"/>
</dbReference>
<evidence type="ECO:0000256" key="2">
    <source>
        <dbReference type="SAM" id="SignalP"/>
    </source>
</evidence>
<protein>
    <submittedName>
        <fullName evidence="3">Protein CBG07200</fullName>
    </submittedName>
</protein>
<dbReference type="HOGENOM" id="CLU_552343_0_0_1"/>
<dbReference type="eggNOG" id="ENOG502QS87">
    <property type="taxonomic scope" value="Eukaryota"/>
</dbReference>
<dbReference type="AlphaFoldDB" id="A8X3H6"/>